<evidence type="ECO:0000256" key="4">
    <source>
        <dbReference type="ARBA" id="ARBA00022507"/>
    </source>
</evidence>
<proteinExistence type="inferred from homology"/>
<evidence type="ECO:0000256" key="6">
    <source>
        <dbReference type="ARBA" id="ARBA00022989"/>
    </source>
</evidence>
<keyword evidence="13" id="KW-1185">Reference proteome</keyword>
<protein>
    <recommendedName>
        <fullName evidence="11">Vomeronasal type-1 receptor</fullName>
    </recommendedName>
</protein>
<dbReference type="Ensembl" id="ENSOANT00000032654.2">
    <property type="protein sequence ID" value="ENSOANP00000028858.2"/>
    <property type="gene ID" value="ENSOANG00000022594.2"/>
</dbReference>
<keyword evidence="8 11" id="KW-0472">Membrane</keyword>
<feature type="transmembrane region" description="Helical" evidence="11">
    <location>
        <begin position="89"/>
        <end position="111"/>
    </location>
</feature>
<dbReference type="GO" id="GO:0005886">
    <property type="term" value="C:plasma membrane"/>
    <property type="evidence" value="ECO:0000318"/>
    <property type="project" value="GO_Central"/>
</dbReference>
<comment type="caution">
    <text evidence="11">Lacks conserved residue(s) required for the propagation of feature annotation.</text>
</comment>
<evidence type="ECO:0000256" key="10">
    <source>
        <dbReference type="ARBA" id="ARBA00023224"/>
    </source>
</evidence>
<sequence length="231" mass="26452">DVTLLKYNSNSVHIILDLKYCTKVSDNAETTLLIAVVFSLCDLIFVGPMSMASGYKVFILHRHHRRVRHLHAPGQFIGAMPVVRAAKRVVALVALYVLLYGGQTILLSIIMNTRENSPLLVSSHTALGFTFSAVSPFLIISSDRRMRTFWKKDFPSKKSNNKNRHLERRMRQFIVSKFEFEDVSAVAFFTCNAKMLKSRLGKDKVLMKPFNKLYNLHDKWMVCNFMTPPLP</sequence>
<comment type="similarity">
    <text evidence="2 11">Belongs to the G-protein coupled receptor 1 family.</text>
</comment>
<dbReference type="GO" id="GO:0019236">
    <property type="term" value="P:response to pheromone"/>
    <property type="evidence" value="ECO:0007669"/>
    <property type="project" value="UniProtKB-KW"/>
</dbReference>
<comment type="subcellular location">
    <subcellularLocation>
        <location evidence="1 11">Cell membrane</location>
        <topology evidence="1 11">Multi-pass membrane protein</topology>
    </subcellularLocation>
</comment>
<keyword evidence="7 11" id="KW-0297">G-protein coupled receptor</keyword>
<dbReference type="STRING" id="9258.ENSOANP00000028858"/>
<dbReference type="GO" id="GO:0005550">
    <property type="term" value="F:pheromone binding"/>
    <property type="evidence" value="ECO:0000318"/>
    <property type="project" value="GO_Central"/>
</dbReference>
<evidence type="ECO:0000256" key="8">
    <source>
        <dbReference type="ARBA" id="ARBA00023136"/>
    </source>
</evidence>
<feature type="transmembrane region" description="Helical" evidence="11">
    <location>
        <begin position="123"/>
        <end position="142"/>
    </location>
</feature>
<dbReference type="Gene3D" id="1.20.1070.10">
    <property type="entry name" value="Rhodopsin 7-helix transmembrane proteins"/>
    <property type="match status" value="1"/>
</dbReference>
<evidence type="ECO:0000256" key="9">
    <source>
        <dbReference type="ARBA" id="ARBA00023170"/>
    </source>
</evidence>
<dbReference type="HOGENOM" id="CLU_058641_4_1_1"/>
<keyword evidence="9 11" id="KW-0675">Receptor</keyword>
<evidence type="ECO:0000256" key="7">
    <source>
        <dbReference type="ARBA" id="ARBA00023040"/>
    </source>
</evidence>
<keyword evidence="5 11" id="KW-0812">Transmembrane</keyword>
<dbReference type="SUPFAM" id="SSF81321">
    <property type="entry name" value="Family A G protein-coupled receptor-like"/>
    <property type="match status" value="1"/>
</dbReference>
<evidence type="ECO:0000256" key="3">
    <source>
        <dbReference type="ARBA" id="ARBA00022475"/>
    </source>
</evidence>
<dbReference type="InterPro" id="IPR004072">
    <property type="entry name" value="Vmron_rcpt_1"/>
</dbReference>
<dbReference type="GeneTree" id="ENSGT01030000234553"/>
<feature type="transmembrane region" description="Helical" evidence="11">
    <location>
        <begin position="32"/>
        <end position="58"/>
    </location>
</feature>
<dbReference type="Bgee" id="ENSOANG00000022594">
    <property type="expression patterns" value="Expressed in testis"/>
</dbReference>
<evidence type="ECO:0000256" key="11">
    <source>
        <dbReference type="RuleBase" id="RU364061"/>
    </source>
</evidence>
<dbReference type="Proteomes" id="UP000002279">
    <property type="component" value="Unplaced"/>
</dbReference>
<evidence type="ECO:0000256" key="1">
    <source>
        <dbReference type="ARBA" id="ARBA00004651"/>
    </source>
</evidence>
<dbReference type="PANTHER" id="PTHR24062">
    <property type="entry name" value="VOMERONASAL TYPE-1 RECEPTOR"/>
    <property type="match status" value="1"/>
</dbReference>
<keyword evidence="6 11" id="KW-1133">Transmembrane helix</keyword>
<evidence type="ECO:0000256" key="2">
    <source>
        <dbReference type="ARBA" id="ARBA00010663"/>
    </source>
</evidence>
<accession>F6XSW8</accession>
<keyword evidence="4 11" id="KW-0589">Pheromone response</keyword>
<evidence type="ECO:0000256" key="5">
    <source>
        <dbReference type="ARBA" id="ARBA00022692"/>
    </source>
</evidence>
<evidence type="ECO:0000313" key="13">
    <source>
        <dbReference type="Proteomes" id="UP000002279"/>
    </source>
</evidence>
<dbReference type="Pfam" id="PF03402">
    <property type="entry name" value="V1R"/>
    <property type="match status" value="1"/>
</dbReference>
<keyword evidence="10 11" id="KW-0807">Transducer</keyword>
<dbReference type="GO" id="GO:0016503">
    <property type="term" value="F:pheromone receptor activity"/>
    <property type="evidence" value="ECO:0007669"/>
    <property type="project" value="InterPro"/>
</dbReference>
<reference evidence="12" key="1">
    <citation type="submission" date="2025-08" db="UniProtKB">
        <authorList>
            <consortium name="Ensembl"/>
        </authorList>
    </citation>
    <scope>IDENTIFICATION</scope>
    <source>
        <strain evidence="12">Glennie</strain>
    </source>
</reference>
<reference evidence="12" key="2">
    <citation type="submission" date="2025-09" db="UniProtKB">
        <authorList>
            <consortium name="Ensembl"/>
        </authorList>
    </citation>
    <scope>IDENTIFICATION</scope>
    <source>
        <strain evidence="12">Glennie</strain>
    </source>
</reference>
<keyword evidence="3 11" id="KW-1003">Cell membrane</keyword>
<name>F6XSW8_ORNAN</name>
<dbReference type="AlphaFoldDB" id="F6XSW8"/>
<evidence type="ECO:0000313" key="12">
    <source>
        <dbReference type="Ensembl" id="ENSOANP00000028858.2"/>
    </source>
</evidence>
<dbReference type="InParanoid" id="F6XSW8"/>
<organism evidence="12 13">
    <name type="scientific">Ornithorhynchus anatinus</name>
    <name type="common">Duckbill platypus</name>
    <dbReference type="NCBI Taxonomy" id="9258"/>
    <lineage>
        <taxon>Eukaryota</taxon>
        <taxon>Metazoa</taxon>
        <taxon>Chordata</taxon>
        <taxon>Craniata</taxon>
        <taxon>Vertebrata</taxon>
        <taxon>Euteleostomi</taxon>
        <taxon>Mammalia</taxon>
        <taxon>Monotremata</taxon>
        <taxon>Ornithorhynchidae</taxon>
        <taxon>Ornithorhynchus</taxon>
    </lineage>
</organism>